<dbReference type="Proteomes" id="UP000190322">
    <property type="component" value="Unassembled WGS sequence"/>
</dbReference>
<comment type="caution">
    <text evidence="4">The sequence shown here is derived from an EMBL/GenBank/DDBJ whole genome shotgun (WGS) entry which is preliminary data.</text>
</comment>
<dbReference type="EMBL" id="MUXT01000008">
    <property type="protein sequence ID" value="OOR83388.1"/>
    <property type="molecule type" value="Genomic_DNA"/>
</dbReference>
<organism evidence="4 5">
    <name type="scientific">Moraxella canis</name>
    <dbReference type="NCBI Taxonomy" id="90239"/>
    <lineage>
        <taxon>Bacteria</taxon>
        <taxon>Pseudomonadati</taxon>
        <taxon>Pseudomonadota</taxon>
        <taxon>Gammaproteobacteria</taxon>
        <taxon>Moraxellales</taxon>
        <taxon>Moraxellaceae</taxon>
        <taxon>Moraxella</taxon>
    </lineage>
</organism>
<dbReference type="Pfam" id="PF04166">
    <property type="entry name" value="PdxA"/>
    <property type="match status" value="1"/>
</dbReference>
<accession>A0A1S9ZIW7</accession>
<sequence length="386" mass="41504">MPNAAKNIINKSLDNFACQPLNHAPAKPMLITTGEPAGIGMDIVLDVIDGGDLSAGIWLITADKAAFIARAKALIQVGKLVKIPEFCVIDVPDKISDIAEDWLASQINSTLKDQSNINHSVIILNIPCHDEVIAGQLNAANAAMVERQLYLAHLLAKTHQIGAIITAPLQKSVMIQAGIRLDNGEMFSGHTEYFMHKSSCHKVVMMLANRMMKVALVTTHLPLKAVPDAITADEIKATVRITHQGLVEQFGISSPKILVCGLNPHAGEEGHLGDEEIRIINPALEDLMTQGMNISYAMPADTLFTPQHLADCDAVIAMYHDQGLAPLKSHGFGDTVNITLGLPYVRTSVDHGTALDLAGTGKASSSSLKQAIFYAYKMSMSDFDSA</sequence>
<protein>
    <submittedName>
        <fullName evidence="4">4-hydroxythreonine-4-phosphate dehydrogenase PdxA</fullName>
    </submittedName>
</protein>
<proteinExistence type="predicted"/>
<dbReference type="Gene3D" id="3.40.718.10">
    <property type="entry name" value="Isopropylmalate Dehydrogenase"/>
    <property type="match status" value="1"/>
</dbReference>
<gene>
    <name evidence="4" type="ORF">B0180_07465</name>
</gene>
<dbReference type="GO" id="GO:0042823">
    <property type="term" value="P:pyridoxal phosphate biosynthetic process"/>
    <property type="evidence" value="ECO:0007669"/>
    <property type="project" value="TreeGrafter"/>
</dbReference>
<dbReference type="GO" id="GO:0046872">
    <property type="term" value="F:metal ion binding"/>
    <property type="evidence" value="ECO:0007669"/>
    <property type="project" value="UniProtKB-KW"/>
</dbReference>
<evidence type="ECO:0000313" key="4">
    <source>
        <dbReference type="EMBL" id="OOR83388.1"/>
    </source>
</evidence>
<dbReference type="NCBIfam" id="TIGR00557">
    <property type="entry name" value="pdxA"/>
    <property type="match status" value="1"/>
</dbReference>
<keyword evidence="2" id="KW-0560">Oxidoreductase</keyword>
<keyword evidence="1" id="KW-0479">Metal-binding</keyword>
<dbReference type="AlphaFoldDB" id="A0A1S9ZIW7"/>
<dbReference type="SUPFAM" id="SSF53659">
    <property type="entry name" value="Isocitrate/Isopropylmalate dehydrogenase-like"/>
    <property type="match status" value="1"/>
</dbReference>
<dbReference type="GO" id="GO:0050570">
    <property type="term" value="F:4-hydroxythreonine-4-phosphate dehydrogenase activity"/>
    <property type="evidence" value="ECO:0007669"/>
    <property type="project" value="TreeGrafter"/>
</dbReference>
<dbReference type="InterPro" id="IPR005255">
    <property type="entry name" value="PdxA_fam"/>
</dbReference>
<dbReference type="PANTHER" id="PTHR30004">
    <property type="entry name" value="4-HYDROXYTHREONINE-4-PHOSPHATE DEHYDROGENASE"/>
    <property type="match status" value="1"/>
</dbReference>
<keyword evidence="3" id="KW-0520">NAD</keyword>
<dbReference type="RefSeq" id="WP_078256359.1">
    <property type="nucleotide sequence ID" value="NZ_MUXT01000008.1"/>
</dbReference>
<name>A0A1S9ZIW7_9GAMM</name>
<dbReference type="PANTHER" id="PTHR30004:SF5">
    <property type="entry name" value="4-HYDROXYTHREONINE-4-PHOSPHATE DEHYDROGENASE"/>
    <property type="match status" value="1"/>
</dbReference>
<dbReference type="GO" id="GO:0008615">
    <property type="term" value="P:pyridoxine biosynthetic process"/>
    <property type="evidence" value="ECO:0007669"/>
    <property type="project" value="TreeGrafter"/>
</dbReference>
<evidence type="ECO:0000256" key="2">
    <source>
        <dbReference type="ARBA" id="ARBA00023002"/>
    </source>
</evidence>
<dbReference type="GO" id="GO:0051287">
    <property type="term" value="F:NAD binding"/>
    <property type="evidence" value="ECO:0007669"/>
    <property type="project" value="InterPro"/>
</dbReference>
<evidence type="ECO:0000313" key="5">
    <source>
        <dbReference type="Proteomes" id="UP000190322"/>
    </source>
</evidence>
<evidence type="ECO:0000256" key="3">
    <source>
        <dbReference type="ARBA" id="ARBA00023027"/>
    </source>
</evidence>
<reference evidence="4 5" key="1">
    <citation type="submission" date="2017-02" db="EMBL/GenBank/DDBJ databases">
        <title>Draft genome sequence of Moraxella canis CCUG 8415A type strain.</title>
        <authorList>
            <person name="Engstrom-Jakobsson H."/>
            <person name="Salva-Serra F."/>
            <person name="Thorell K."/>
            <person name="Gonzales-Siles L."/>
            <person name="Karlsson R."/>
            <person name="Boulund F."/>
            <person name="Engstrand L."/>
            <person name="Moore E."/>
        </authorList>
    </citation>
    <scope>NUCLEOTIDE SEQUENCE [LARGE SCALE GENOMIC DNA]</scope>
    <source>
        <strain evidence="4 5">CCUG 8415A</strain>
    </source>
</reference>
<evidence type="ECO:0000256" key="1">
    <source>
        <dbReference type="ARBA" id="ARBA00022723"/>
    </source>
</evidence>